<dbReference type="SUPFAM" id="SSF56112">
    <property type="entry name" value="Protein kinase-like (PK-like)"/>
    <property type="match status" value="2"/>
</dbReference>
<accession>A0ABR1UY78</accession>
<dbReference type="PANTHER" id="PTHR24359:SF37">
    <property type="entry name" value="PROTEIN KINASE DOMAIN-CONTAINING PROTEIN"/>
    <property type="match status" value="1"/>
</dbReference>
<gene>
    <name evidence="3" type="ORF">PG996_008304</name>
</gene>
<protein>
    <recommendedName>
        <fullName evidence="2">Protein kinase domain-containing protein</fullName>
    </recommendedName>
</protein>
<evidence type="ECO:0000259" key="2">
    <source>
        <dbReference type="PROSITE" id="PS50011"/>
    </source>
</evidence>
<feature type="region of interest" description="Disordered" evidence="1">
    <location>
        <begin position="46"/>
        <end position="76"/>
    </location>
</feature>
<sequence length="765" mass="87596">MHDIDDSEDDLRSSTVSQLSRTSLYIEPGLEYTVFGTTTGVSVNRRARNASSDDSVKTNLNPADYAQGGASRRTTPTVISDAGIQQFKGHRHENPSFASASEESHATLEDRLFAARQLTQHPQAEPWKKDMGFIPKKQLDDIITEESVYQELREHFAHSFDEATFREYAARVCRDENVILHDGRVKLKSYKPVFALLVMFNKTSEILDILGEDVSDLDLPLVNIVEGNYGRHRIGRRSRLHKTHLPVHLWCFTKWSRVESESFLRYQWMMLAPFFRESKYNDVQRYELHDSHILPWIDRDGDEYYEHQGGFGTVFPVRIHPEHHNFSDSEACKRGFAIKQLMHKNPVRFQREVEILQKFVGHNAHPHIVSLLATYEHCGKYHMIFYRAQGDLFKYWKVVNPRPIFNQDTVLWVAKQCEGIAGGLVKLHRHRTLLKSGNDVGESLVQSMHPQGTNMQSRELIQAAAEPKNQYPLCKSSLGKRKRAMDYIGIEQALRESGGQLQFGRHGDLKPENILWFQGSQGAPGTLKIADFGQAELHEWQCKTRKRSEDADTMAYRAPECHFEEGKFRQSSDIWSLGCLLLVFVAWTLGGAELVTKFAKARSAFDEYWGVSSDTFFQSRSIQEPDIYSVTVKPAVVQFIRELHSHAKCSAYFHELLDLIYKKMLVVEMASEKTRIPCHQVYKRLSEMHEKCISKKGYATTPKPWKSHDLTMPEPSSPIHVRSLMLAMGGMELIPKTKRAHVGVTGLRDHKRPPGAKGCRRSQTG</sequence>
<dbReference type="CDD" id="cd00180">
    <property type="entry name" value="PKc"/>
    <property type="match status" value="1"/>
</dbReference>
<feature type="compositionally biased region" description="Polar residues" evidence="1">
    <location>
        <begin position="49"/>
        <end position="61"/>
    </location>
</feature>
<dbReference type="PROSITE" id="PS50011">
    <property type="entry name" value="PROTEIN_KINASE_DOM"/>
    <property type="match status" value="1"/>
</dbReference>
<dbReference type="SMART" id="SM00220">
    <property type="entry name" value="S_TKc"/>
    <property type="match status" value="1"/>
</dbReference>
<dbReference type="InterPro" id="IPR000719">
    <property type="entry name" value="Prot_kinase_dom"/>
</dbReference>
<feature type="domain" description="Protein kinase" evidence="2">
    <location>
        <begin position="300"/>
        <end position="692"/>
    </location>
</feature>
<organism evidence="3 4">
    <name type="scientific">Apiospora saccharicola</name>
    <dbReference type="NCBI Taxonomy" id="335842"/>
    <lineage>
        <taxon>Eukaryota</taxon>
        <taxon>Fungi</taxon>
        <taxon>Dikarya</taxon>
        <taxon>Ascomycota</taxon>
        <taxon>Pezizomycotina</taxon>
        <taxon>Sordariomycetes</taxon>
        <taxon>Xylariomycetidae</taxon>
        <taxon>Amphisphaeriales</taxon>
        <taxon>Apiosporaceae</taxon>
        <taxon>Apiospora</taxon>
    </lineage>
</organism>
<dbReference type="Proteomes" id="UP001446871">
    <property type="component" value="Unassembled WGS sequence"/>
</dbReference>
<keyword evidence="4" id="KW-1185">Reference proteome</keyword>
<dbReference type="InterPro" id="IPR011009">
    <property type="entry name" value="Kinase-like_dom_sf"/>
</dbReference>
<dbReference type="Gene3D" id="1.10.510.10">
    <property type="entry name" value="Transferase(Phosphotransferase) domain 1"/>
    <property type="match status" value="2"/>
</dbReference>
<evidence type="ECO:0000313" key="3">
    <source>
        <dbReference type="EMBL" id="KAK8063652.1"/>
    </source>
</evidence>
<evidence type="ECO:0000256" key="1">
    <source>
        <dbReference type="SAM" id="MobiDB-lite"/>
    </source>
</evidence>
<evidence type="ECO:0000313" key="4">
    <source>
        <dbReference type="Proteomes" id="UP001446871"/>
    </source>
</evidence>
<comment type="caution">
    <text evidence="3">The sequence shown here is derived from an EMBL/GenBank/DDBJ whole genome shotgun (WGS) entry which is preliminary data.</text>
</comment>
<name>A0ABR1UY78_9PEZI</name>
<feature type="region of interest" description="Disordered" evidence="1">
    <location>
        <begin position="746"/>
        <end position="765"/>
    </location>
</feature>
<dbReference type="Pfam" id="PF00069">
    <property type="entry name" value="Pkinase"/>
    <property type="match status" value="1"/>
</dbReference>
<proteinExistence type="predicted"/>
<dbReference type="EMBL" id="JAQQWM010000005">
    <property type="protein sequence ID" value="KAK8063652.1"/>
    <property type="molecule type" value="Genomic_DNA"/>
</dbReference>
<feature type="compositionally biased region" description="Basic residues" evidence="1">
    <location>
        <begin position="749"/>
        <end position="765"/>
    </location>
</feature>
<dbReference type="PANTHER" id="PTHR24359">
    <property type="entry name" value="SERINE/THREONINE-PROTEIN KINASE SBK1"/>
    <property type="match status" value="1"/>
</dbReference>
<reference evidence="3 4" key="1">
    <citation type="submission" date="2023-01" db="EMBL/GenBank/DDBJ databases">
        <title>Analysis of 21 Apiospora genomes using comparative genomics revels a genus with tremendous synthesis potential of carbohydrate active enzymes and secondary metabolites.</title>
        <authorList>
            <person name="Sorensen T."/>
        </authorList>
    </citation>
    <scope>NUCLEOTIDE SEQUENCE [LARGE SCALE GENOMIC DNA]</scope>
    <source>
        <strain evidence="3 4">CBS 83171</strain>
    </source>
</reference>